<dbReference type="EMBL" id="RCBY01000579">
    <property type="protein sequence ID" value="RQH15343.1"/>
    <property type="molecule type" value="Genomic_DNA"/>
</dbReference>
<evidence type="ECO:0000313" key="3">
    <source>
        <dbReference type="Proteomes" id="UP000269154"/>
    </source>
</evidence>
<keyword evidence="3" id="KW-1185">Reference proteome</keyword>
<feature type="domain" description="Transposase Tn5-like N-terminal" evidence="1">
    <location>
        <begin position="5"/>
        <end position="58"/>
    </location>
</feature>
<evidence type="ECO:0000313" key="2">
    <source>
        <dbReference type="EMBL" id="RQH15343.1"/>
    </source>
</evidence>
<dbReference type="Pfam" id="PF14706">
    <property type="entry name" value="Tnp_DNA_bind"/>
    <property type="match status" value="1"/>
</dbReference>
<dbReference type="OrthoDB" id="5647367at2"/>
<organism evidence="2 3">
    <name type="scientific">Okeania hirsuta</name>
    <dbReference type="NCBI Taxonomy" id="1458930"/>
    <lineage>
        <taxon>Bacteria</taxon>
        <taxon>Bacillati</taxon>
        <taxon>Cyanobacteriota</taxon>
        <taxon>Cyanophyceae</taxon>
        <taxon>Oscillatoriophycideae</taxon>
        <taxon>Oscillatoriales</taxon>
        <taxon>Microcoleaceae</taxon>
        <taxon>Okeania</taxon>
    </lineage>
</organism>
<gene>
    <name evidence="2" type="ORF">D5R40_34180</name>
</gene>
<proteinExistence type="predicted"/>
<dbReference type="SUPFAM" id="SSF53098">
    <property type="entry name" value="Ribonuclease H-like"/>
    <property type="match status" value="1"/>
</dbReference>
<reference evidence="2 3" key="1">
    <citation type="journal article" date="2018" name="ACS Chem. Biol.">
        <title>Ketoreductase domain dysfunction expands chemodiversity: malyngamide biosynthesis in the cyanobacterium Okeania hirsuta.</title>
        <authorList>
            <person name="Moss N.A."/>
            <person name="Leao T."/>
            <person name="Rankin M."/>
            <person name="McCullough T.M."/>
            <person name="Qu P."/>
            <person name="Korobeynikov A."/>
            <person name="Smith J.L."/>
            <person name="Gerwick L."/>
            <person name="Gerwick W.H."/>
        </authorList>
    </citation>
    <scope>NUCLEOTIDE SEQUENCE [LARGE SCALE GENOMIC DNA]</scope>
    <source>
        <strain evidence="2 3">PAB10Feb10-1</strain>
    </source>
</reference>
<dbReference type="Gene3D" id="1.10.246.40">
    <property type="entry name" value="Tn5 transposase, domain 1"/>
    <property type="match status" value="1"/>
</dbReference>
<dbReference type="InterPro" id="IPR012337">
    <property type="entry name" value="RNaseH-like_sf"/>
</dbReference>
<dbReference type="InterPro" id="IPR038215">
    <property type="entry name" value="TN5-like_N_sf"/>
</dbReference>
<dbReference type="AlphaFoldDB" id="A0A3N6PJB3"/>
<dbReference type="RefSeq" id="WP_124155889.1">
    <property type="nucleotide sequence ID" value="NZ_CAWOLW010000533.1"/>
</dbReference>
<dbReference type="InterPro" id="IPR014735">
    <property type="entry name" value="Transposase_Tn5-like_N"/>
</dbReference>
<sequence length="146" mass="16373">MTAYNQVGRSNFGDKRLAKRYDDLMALVKQKGSVVFHQLSTALKDTIGAYRFINNSRVSLGELIYQSCRIEPQDVTDQDLIAYIDGTEIGVKLNSMNKAHWAEHYGVHGGNQNPGFYLYPSLIMSTVSSRIIGLGDMLQSPIDQRQ</sequence>
<comment type="caution">
    <text evidence="2">The sequence shown here is derived from an EMBL/GenBank/DDBJ whole genome shotgun (WGS) entry which is preliminary data.</text>
</comment>
<accession>A0A3N6PJB3</accession>
<name>A0A3N6PJB3_9CYAN</name>
<evidence type="ECO:0000259" key="1">
    <source>
        <dbReference type="Pfam" id="PF14706"/>
    </source>
</evidence>
<protein>
    <recommendedName>
        <fullName evidence="1">Transposase Tn5-like N-terminal domain-containing protein</fullName>
    </recommendedName>
</protein>
<dbReference type="Proteomes" id="UP000269154">
    <property type="component" value="Unassembled WGS sequence"/>
</dbReference>